<sequence length="49" mass="5262">MSRTPLHRAQNLALAVVLAALATGAMSWYASPMTSFLLADTWLLCAGLR</sequence>
<evidence type="ECO:0000313" key="1">
    <source>
        <dbReference type="EMBL" id="QIM51724.1"/>
    </source>
</evidence>
<name>A0A6G8IEU2_9BURK</name>
<protein>
    <submittedName>
        <fullName evidence="1">Uncharacterized protein</fullName>
    </submittedName>
</protein>
<organism evidence="1 2">
    <name type="scientific">Hydrogenophaga crocea</name>
    <dbReference type="NCBI Taxonomy" id="2716225"/>
    <lineage>
        <taxon>Bacteria</taxon>
        <taxon>Pseudomonadati</taxon>
        <taxon>Pseudomonadota</taxon>
        <taxon>Betaproteobacteria</taxon>
        <taxon>Burkholderiales</taxon>
        <taxon>Comamonadaceae</taxon>
        <taxon>Hydrogenophaga</taxon>
    </lineage>
</organism>
<keyword evidence="2" id="KW-1185">Reference proteome</keyword>
<dbReference type="EMBL" id="CP049989">
    <property type="protein sequence ID" value="QIM51724.1"/>
    <property type="molecule type" value="Genomic_DNA"/>
</dbReference>
<reference evidence="1 2" key="1">
    <citation type="submission" date="2020-03" db="EMBL/GenBank/DDBJ databases">
        <title>Hydrogenophaga sp. nov. isolated from cyanobacterial mat.</title>
        <authorList>
            <person name="Thorat V."/>
            <person name="Kirdat K."/>
            <person name="Tiwarekar B."/>
            <person name="Costa E.D."/>
            <person name="Yadav A."/>
        </authorList>
    </citation>
    <scope>NUCLEOTIDE SEQUENCE [LARGE SCALE GENOMIC DNA]</scope>
    <source>
        <strain evidence="1 2">BA0156</strain>
    </source>
</reference>
<dbReference type="RefSeq" id="WP_166225958.1">
    <property type="nucleotide sequence ID" value="NZ_CP049989.1"/>
</dbReference>
<dbReference type="AlphaFoldDB" id="A0A6G8IEU2"/>
<dbReference type="Proteomes" id="UP000503162">
    <property type="component" value="Chromosome"/>
</dbReference>
<accession>A0A6G8IEU2</accession>
<evidence type="ECO:0000313" key="2">
    <source>
        <dbReference type="Proteomes" id="UP000503162"/>
    </source>
</evidence>
<gene>
    <name evidence="1" type="ORF">G9Q37_05990</name>
</gene>
<dbReference type="KEGG" id="hcz:G9Q37_05990"/>
<proteinExistence type="predicted"/>